<evidence type="ECO:0000313" key="2">
    <source>
        <dbReference type="EMBL" id="BFP56755.1"/>
    </source>
</evidence>
<dbReference type="KEGG" id="stcm:SCMC78_65620"/>
<gene>
    <name evidence="2" type="ORF">SCMC78_65620</name>
</gene>
<protein>
    <recommendedName>
        <fullName evidence="3">Lipoprotein</fullName>
    </recommendedName>
</protein>
<feature type="compositionally biased region" description="Pro residues" evidence="1">
    <location>
        <begin position="101"/>
        <end position="111"/>
    </location>
</feature>
<evidence type="ECO:0008006" key="3">
    <source>
        <dbReference type="Google" id="ProtNLM"/>
    </source>
</evidence>
<dbReference type="AlphaFoldDB" id="A0AB33KYB8"/>
<organism evidence="2">
    <name type="scientific">Streptomyces sp. CMC78</name>
    <dbReference type="NCBI Taxonomy" id="3231512"/>
    <lineage>
        <taxon>Bacteria</taxon>
        <taxon>Bacillati</taxon>
        <taxon>Actinomycetota</taxon>
        <taxon>Actinomycetes</taxon>
        <taxon>Kitasatosporales</taxon>
        <taxon>Streptomycetaceae</taxon>
        <taxon>Streptomyces</taxon>
    </lineage>
</organism>
<sequence length="185" mass="18759">MPGLVRAADRVTRAGHSAPTGPPDAGPHRRVGRVQRTRITAKLLVGLAVTTVSGCVSVDPGPAPPPYPEVAAPVQDVAPQIVQPPAREALEVVPDPSQPAARPPSPAPPAAAPRRTGPAGTTPPPKRADPPPARTPHRPPGVPSVTVPALPRVPGGGDVCALGRGYGGWPAGSPEARICSETYGR</sequence>
<accession>A0AB33KYB8</accession>
<feature type="region of interest" description="Disordered" evidence="1">
    <location>
        <begin position="1"/>
        <end position="31"/>
    </location>
</feature>
<evidence type="ECO:0000256" key="1">
    <source>
        <dbReference type="SAM" id="MobiDB-lite"/>
    </source>
</evidence>
<dbReference type="EMBL" id="AP035884">
    <property type="protein sequence ID" value="BFP56755.1"/>
    <property type="molecule type" value="Genomic_DNA"/>
</dbReference>
<proteinExistence type="predicted"/>
<feature type="compositionally biased region" description="Pro residues" evidence="1">
    <location>
        <begin position="121"/>
        <end position="142"/>
    </location>
</feature>
<reference evidence="2" key="1">
    <citation type="submission" date="2024-07" db="EMBL/GenBank/DDBJ databases">
        <title>Complete genome sequences of cellulolytic bacteria, Kitasatospora sp. CMC57 and Streptomyces sp. CMC78, isolated from Japanese agricultural soil.</title>
        <authorList>
            <person name="Hashimoto T."/>
            <person name="Ito M."/>
            <person name="Iwamoto M."/>
            <person name="Fukahori D."/>
            <person name="Shoda T."/>
            <person name="Sakoda M."/>
            <person name="Morohoshi T."/>
            <person name="Mitsuboshi M."/>
            <person name="Nishizawa T."/>
        </authorList>
    </citation>
    <scope>NUCLEOTIDE SEQUENCE</scope>
    <source>
        <strain evidence="2">CMC78</strain>
    </source>
</reference>
<feature type="region of interest" description="Disordered" evidence="1">
    <location>
        <begin position="67"/>
        <end position="155"/>
    </location>
</feature>
<name>A0AB33KYB8_9ACTN</name>